<comment type="caution">
    <text evidence="3">The sequence shown here is derived from an EMBL/GenBank/DDBJ whole genome shotgun (WGS) entry which is preliminary data.</text>
</comment>
<proteinExistence type="predicted"/>
<organism evidence="3 4">
    <name type="scientific">Cyanobium gracile UHCC 0281</name>
    <dbReference type="NCBI Taxonomy" id="3110309"/>
    <lineage>
        <taxon>Bacteria</taxon>
        <taxon>Bacillati</taxon>
        <taxon>Cyanobacteriota</taxon>
        <taxon>Cyanophyceae</taxon>
        <taxon>Synechococcales</taxon>
        <taxon>Prochlorococcaceae</taxon>
        <taxon>Cyanobium</taxon>
    </lineage>
</organism>
<name>A0ABU5SWL7_9CYAN</name>
<dbReference type="InterPro" id="IPR007393">
    <property type="entry name" value="YlxR_dom"/>
</dbReference>
<dbReference type="Pfam" id="PF04296">
    <property type="entry name" value="YlxR"/>
    <property type="match status" value="1"/>
</dbReference>
<reference evidence="3 4" key="1">
    <citation type="submission" date="2023-12" db="EMBL/GenBank/DDBJ databases">
        <title>Baltic Sea Cyanobacteria.</title>
        <authorList>
            <person name="Delbaje E."/>
            <person name="Fewer D.P."/>
            <person name="Shishido T.K."/>
        </authorList>
    </citation>
    <scope>NUCLEOTIDE SEQUENCE [LARGE SCALE GENOMIC DNA]</scope>
    <source>
        <strain evidence="3 4">UHCC 0281</strain>
    </source>
</reference>
<dbReference type="SUPFAM" id="SSF64376">
    <property type="entry name" value="YlxR-like"/>
    <property type="match status" value="1"/>
</dbReference>
<evidence type="ECO:0000259" key="2">
    <source>
        <dbReference type="Pfam" id="PF04296"/>
    </source>
</evidence>
<evidence type="ECO:0000256" key="1">
    <source>
        <dbReference type="SAM" id="MobiDB-lite"/>
    </source>
</evidence>
<feature type="domain" description="YlxR" evidence="2">
    <location>
        <begin position="11"/>
        <end position="81"/>
    </location>
</feature>
<dbReference type="InterPro" id="IPR037465">
    <property type="entry name" value="YlxR"/>
</dbReference>
<dbReference type="EMBL" id="JAYGHY010000031">
    <property type="protein sequence ID" value="MEA5442920.1"/>
    <property type="molecule type" value="Genomic_DNA"/>
</dbReference>
<keyword evidence="4" id="KW-1185">Reference proteome</keyword>
<feature type="region of interest" description="Disordered" evidence="1">
    <location>
        <begin position="86"/>
        <end position="118"/>
    </location>
</feature>
<dbReference type="PANTHER" id="PTHR34215:SF1">
    <property type="entry name" value="YLXR DOMAIN-CONTAINING PROTEIN"/>
    <property type="match status" value="1"/>
</dbReference>
<gene>
    <name evidence="3" type="ORF">VB739_10200</name>
</gene>
<dbReference type="RefSeq" id="WP_323356953.1">
    <property type="nucleotide sequence ID" value="NZ_JAYGHY010000031.1"/>
</dbReference>
<protein>
    <submittedName>
        <fullName evidence="3">YlxR family protein</fullName>
    </submittedName>
</protein>
<sequence length="118" mass="13156">MTSPARRPVLRRCVSCRRLCDRSLLWRVVRQADGSVSLDQGMGRSAYLCPEPSCLEEARRRRRLQRGLRCAVSDAIIASLEARLERSAPQPLRQDEPWSPHACGPGALSAPPYGDLSE</sequence>
<evidence type="ECO:0000313" key="4">
    <source>
        <dbReference type="Proteomes" id="UP001302329"/>
    </source>
</evidence>
<accession>A0ABU5SWL7</accession>
<dbReference type="PANTHER" id="PTHR34215">
    <property type="entry name" value="BLL0784 PROTEIN"/>
    <property type="match status" value="1"/>
</dbReference>
<evidence type="ECO:0000313" key="3">
    <source>
        <dbReference type="EMBL" id="MEA5442920.1"/>
    </source>
</evidence>
<dbReference type="Proteomes" id="UP001302329">
    <property type="component" value="Unassembled WGS sequence"/>
</dbReference>
<dbReference type="InterPro" id="IPR035931">
    <property type="entry name" value="YlxR-like_sf"/>
</dbReference>
<dbReference type="Gene3D" id="3.30.1230.10">
    <property type="entry name" value="YlxR-like"/>
    <property type="match status" value="1"/>
</dbReference>